<dbReference type="AlphaFoldDB" id="A0A9D1UNL1"/>
<reference evidence="2" key="2">
    <citation type="submission" date="2021-04" db="EMBL/GenBank/DDBJ databases">
        <authorList>
            <person name="Gilroy R."/>
        </authorList>
    </citation>
    <scope>NUCLEOTIDE SEQUENCE</scope>
    <source>
        <strain evidence="2">ChiGjej6B6-1540</strain>
    </source>
</reference>
<keyword evidence="1" id="KW-1133">Transmembrane helix</keyword>
<evidence type="ECO:0000313" key="3">
    <source>
        <dbReference type="Proteomes" id="UP000824192"/>
    </source>
</evidence>
<dbReference type="EMBL" id="DXGA01000035">
    <property type="protein sequence ID" value="HIW93211.1"/>
    <property type="molecule type" value="Genomic_DNA"/>
</dbReference>
<comment type="caution">
    <text evidence="2">The sequence shown here is derived from an EMBL/GenBank/DDBJ whole genome shotgun (WGS) entry which is preliminary data.</text>
</comment>
<dbReference type="Proteomes" id="UP000824192">
    <property type="component" value="Unassembled WGS sequence"/>
</dbReference>
<sequence>MDRLSLPEEGKKAVVNRLVLSAAAAGVLWYGGGRVWAAVQPEYWEKYRPLMEEHRLTGIAVTAGVLFLASLAVLPLKPPGEDSPVADYIPCSEEV</sequence>
<feature type="transmembrane region" description="Helical" evidence="1">
    <location>
        <begin position="56"/>
        <end position="74"/>
    </location>
</feature>
<keyword evidence="1" id="KW-0472">Membrane</keyword>
<organism evidence="2 3">
    <name type="scientific">Candidatus Flavonifractor merdipullorum</name>
    <dbReference type="NCBI Taxonomy" id="2838590"/>
    <lineage>
        <taxon>Bacteria</taxon>
        <taxon>Bacillati</taxon>
        <taxon>Bacillota</taxon>
        <taxon>Clostridia</taxon>
        <taxon>Eubacteriales</taxon>
        <taxon>Oscillospiraceae</taxon>
        <taxon>Flavonifractor</taxon>
    </lineage>
</organism>
<evidence type="ECO:0000256" key="1">
    <source>
        <dbReference type="SAM" id="Phobius"/>
    </source>
</evidence>
<evidence type="ECO:0000313" key="2">
    <source>
        <dbReference type="EMBL" id="HIW93211.1"/>
    </source>
</evidence>
<gene>
    <name evidence="2" type="ORF">H9868_01590</name>
</gene>
<accession>A0A9D1UNL1</accession>
<protein>
    <submittedName>
        <fullName evidence="2">Uncharacterized protein</fullName>
    </submittedName>
</protein>
<keyword evidence="1" id="KW-0812">Transmembrane</keyword>
<name>A0A9D1UNL1_9FIRM</name>
<reference evidence="2" key="1">
    <citation type="journal article" date="2021" name="PeerJ">
        <title>Extensive microbial diversity within the chicken gut microbiome revealed by metagenomics and culture.</title>
        <authorList>
            <person name="Gilroy R."/>
            <person name="Ravi A."/>
            <person name="Getino M."/>
            <person name="Pursley I."/>
            <person name="Horton D.L."/>
            <person name="Alikhan N.F."/>
            <person name="Baker D."/>
            <person name="Gharbi K."/>
            <person name="Hall N."/>
            <person name="Watson M."/>
            <person name="Adriaenssens E.M."/>
            <person name="Foster-Nyarko E."/>
            <person name="Jarju S."/>
            <person name="Secka A."/>
            <person name="Antonio M."/>
            <person name="Oren A."/>
            <person name="Chaudhuri R.R."/>
            <person name="La Ragione R."/>
            <person name="Hildebrand F."/>
            <person name="Pallen M.J."/>
        </authorList>
    </citation>
    <scope>NUCLEOTIDE SEQUENCE</scope>
    <source>
        <strain evidence="2">ChiGjej6B6-1540</strain>
    </source>
</reference>
<proteinExistence type="predicted"/>